<dbReference type="Proteomes" id="UP000000763">
    <property type="component" value="Chromosome 5"/>
</dbReference>
<keyword evidence="1" id="KW-1133">Transmembrane helix</keyword>
<gene>
    <name evidence="2" type="ordered locus">Os05g0374000</name>
</gene>
<proteinExistence type="predicted"/>
<name>A0A0P0WLU3_ORYSJ</name>
<dbReference type="KEGG" id="dosa:Os05g0374000"/>
<keyword evidence="1" id="KW-0472">Membrane</keyword>
<keyword evidence="1" id="KW-0812">Transmembrane</keyword>
<evidence type="ECO:0000313" key="2">
    <source>
        <dbReference type="EMBL" id="BAF17286.1"/>
    </source>
</evidence>
<reference evidence="3" key="2">
    <citation type="journal article" date="2008" name="Nucleic Acids Res.">
        <title>The rice annotation project database (RAP-DB): 2008 update.</title>
        <authorList>
            <consortium name="The rice annotation project (RAP)"/>
        </authorList>
    </citation>
    <scope>GENOME REANNOTATION</scope>
    <source>
        <strain evidence="3">cv. Nipponbare</strain>
    </source>
</reference>
<feature type="transmembrane region" description="Helical" evidence="1">
    <location>
        <begin position="79"/>
        <end position="99"/>
    </location>
</feature>
<dbReference type="Gramene" id="Os05t0374000-01">
    <property type="protein sequence ID" value="Os05t0374000-01"/>
    <property type="gene ID" value="Os05g0374000"/>
</dbReference>
<dbReference type="EMBL" id="AP008211">
    <property type="protein sequence ID" value="BAF17286.1"/>
    <property type="molecule type" value="Genomic_DNA"/>
</dbReference>
<dbReference type="AlphaFoldDB" id="A0A0P0WLU3"/>
<sequence length="104" mass="12381">MCRRTVVHCQEQRDGSGDGGREGDLKENLEGYVCGLVQEVAWSNRYWALFGRLETHVRMCCLQNLEEYMFLLEEAMLRWLMALFEMLMFFLPWLLFQAWCSICQ</sequence>
<protein>
    <submittedName>
        <fullName evidence="2">Os05g0374000 protein</fullName>
    </submittedName>
</protein>
<accession>A0A0P0WLU3</accession>
<organism evidence="2 3">
    <name type="scientific">Oryza sativa subsp. japonica</name>
    <name type="common">Rice</name>
    <dbReference type="NCBI Taxonomy" id="39947"/>
    <lineage>
        <taxon>Eukaryota</taxon>
        <taxon>Viridiplantae</taxon>
        <taxon>Streptophyta</taxon>
        <taxon>Embryophyta</taxon>
        <taxon>Tracheophyta</taxon>
        <taxon>Spermatophyta</taxon>
        <taxon>Magnoliopsida</taxon>
        <taxon>Liliopsida</taxon>
        <taxon>Poales</taxon>
        <taxon>Poaceae</taxon>
        <taxon>BOP clade</taxon>
        <taxon>Oryzoideae</taxon>
        <taxon>Oryzeae</taxon>
        <taxon>Oryzinae</taxon>
        <taxon>Oryza</taxon>
        <taxon>Oryza sativa</taxon>
    </lineage>
</organism>
<evidence type="ECO:0000313" key="3">
    <source>
        <dbReference type="Proteomes" id="UP000000763"/>
    </source>
</evidence>
<evidence type="ECO:0000256" key="1">
    <source>
        <dbReference type="SAM" id="Phobius"/>
    </source>
</evidence>
<reference evidence="2 3" key="1">
    <citation type="journal article" date="2005" name="Nature">
        <title>The map-based sequence of the rice genome.</title>
        <authorList>
            <consortium name="International rice genome sequencing project (IRGSP)"/>
            <person name="Matsumoto T."/>
            <person name="Wu J."/>
            <person name="Kanamori H."/>
            <person name="Katayose Y."/>
            <person name="Fujisawa M."/>
            <person name="Namiki N."/>
            <person name="Mizuno H."/>
            <person name="Yamamoto K."/>
            <person name="Antonio B.A."/>
            <person name="Baba T."/>
            <person name="Sakata K."/>
            <person name="Nagamura Y."/>
            <person name="Aoki H."/>
            <person name="Arikawa K."/>
            <person name="Arita K."/>
            <person name="Bito T."/>
            <person name="Chiden Y."/>
            <person name="Fujitsuka N."/>
            <person name="Fukunaka R."/>
            <person name="Hamada M."/>
            <person name="Harada C."/>
            <person name="Hayashi A."/>
            <person name="Hijishita S."/>
            <person name="Honda M."/>
            <person name="Hosokawa S."/>
            <person name="Ichikawa Y."/>
            <person name="Idonuma A."/>
            <person name="Iijima M."/>
            <person name="Ikeda M."/>
            <person name="Ikeno M."/>
            <person name="Ito K."/>
            <person name="Ito S."/>
            <person name="Ito T."/>
            <person name="Ito Y."/>
            <person name="Ito Y."/>
            <person name="Iwabuchi A."/>
            <person name="Kamiya K."/>
            <person name="Karasawa W."/>
            <person name="Kurita K."/>
            <person name="Katagiri S."/>
            <person name="Kikuta A."/>
            <person name="Kobayashi H."/>
            <person name="Kobayashi N."/>
            <person name="Machita K."/>
            <person name="Maehara T."/>
            <person name="Masukawa M."/>
            <person name="Mizubayashi T."/>
            <person name="Mukai Y."/>
            <person name="Nagasaki H."/>
            <person name="Nagata Y."/>
            <person name="Naito S."/>
            <person name="Nakashima M."/>
            <person name="Nakama Y."/>
            <person name="Nakamichi Y."/>
            <person name="Nakamura M."/>
            <person name="Meguro A."/>
            <person name="Negishi M."/>
            <person name="Ohta I."/>
            <person name="Ohta T."/>
            <person name="Okamoto M."/>
            <person name="Ono N."/>
            <person name="Saji S."/>
            <person name="Sakaguchi M."/>
            <person name="Sakai K."/>
            <person name="Shibata M."/>
            <person name="Shimokawa T."/>
            <person name="Song J."/>
            <person name="Takazaki Y."/>
            <person name="Terasawa K."/>
            <person name="Tsugane M."/>
            <person name="Tsuji K."/>
            <person name="Ueda S."/>
            <person name="Waki K."/>
            <person name="Yamagata H."/>
            <person name="Yamamoto M."/>
            <person name="Yamamoto S."/>
            <person name="Yamane H."/>
            <person name="Yoshiki S."/>
            <person name="Yoshihara R."/>
            <person name="Yukawa K."/>
            <person name="Zhong H."/>
            <person name="Yano M."/>
            <person name="Yuan Q."/>
            <person name="Ouyang S."/>
            <person name="Liu J."/>
            <person name="Jones K.M."/>
            <person name="Gansberger K."/>
            <person name="Moffat K."/>
            <person name="Hill J."/>
            <person name="Bera J."/>
            <person name="Fadrosh D."/>
            <person name="Jin S."/>
            <person name="Johri S."/>
            <person name="Kim M."/>
            <person name="Overton L."/>
            <person name="Reardon M."/>
            <person name="Tsitrin T."/>
            <person name="Vuong H."/>
            <person name="Weaver B."/>
            <person name="Ciecko A."/>
            <person name="Tallon L."/>
            <person name="Jackson J."/>
            <person name="Pai G."/>
            <person name="Aken S.V."/>
            <person name="Utterback T."/>
            <person name="Reidmuller S."/>
            <person name="Feldblyum T."/>
            <person name="Hsiao J."/>
            <person name="Zismann V."/>
            <person name="Iobst S."/>
            <person name="de Vazeille A.R."/>
            <person name="Buell C.R."/>
            <person name="Ying K."/>
            <person name="Li Y."/>
            <person name="Lu T."/>
            <person name="Huang Y."/>
            <person name="Zhao Q."/>
            <person name="Feng Q."/>
            <person name="Zhang L."/>
            <person name="Zhu J."/>
            <person name="Weng Q."/>
            <person name="Mu J."/>
            <person name="Lu Y."/>
            <person name="Fan D."/>
            <person name="Liu Y."/>
            <person name="Guan J."/>
            <person name="Zhang Y."/>
            <person name="Yu S."/>
            <person name="Liu X."/>
            <person name="Zhang Y."/>
            <person name="Hong G."/>
            <person name="Han B."/>
            <person name="Choisne N."/>
            <person name="Demange N."/>
            <person name="Orjeda G."/>
            <person name="Samain S."/>
            <person name="Cattolico L."/>
            <person name="Pelletier E."/>
            <person name="Couloux A."/>
            <person name="Segurens B."/>
            <person name="Wincker P."/>
            <person name="D'Hont A."/>
            <person name="Scarpelli C."/>
            <person name="Weissenbach J."/>
            <person name="Salanoubat M."/>
            <person name="Quetier F."/>
            <person name="Yu Y."/>
            <person name="Kim H.R."/>
            <person name="Rambo T."/>
            <person name="Currie J."/>
            <person name="Collura K."/>
            <person name="Luo M."/>
            <person name="Yang T."/>
            <person name="Ammiraju J.S.S."/>
            <person name="Engler F."/>
            <person name="Soderlund C."/>
            <person name="Wing R.A."/>
            <person name="Palmer L.E."/>
            <person name="de la Bastide M."/>
            <person name="Spiegel L."/>
            <person name="Nascimento L."/>
            <person name="Zutavern T."/>
            <person name="O'Shaughnessy A."/>
            <person name="Dike S."/>
            <person name="Dedhia N."/>
            <person name="Preston R."/>
            <person name="Balija V."/>
            <person name="McCombie W.R."/>
            <person name="Chow T."/>
            <person name="Chen H."/>
            <person name="Chung M."/>
            <person name="Chen C."/>
            <person name="Shaw J."/>
            <person name="Wu H."/>
            <person name="Hsiao K."/>
            <person name="Chao Y."/>
            <person name="Chu M."/>
            <person name="Cheng C."/>
            <person name="Hour A."/>
            <person name="Lee P."/>
            <person name="Lin S."/>
            <person name="Lin Y."/>
            <person name="Liou J."/>
            <person name="Liu S."/>
            <person name="Hsing Y."/>
            <person name="Raghuvanshi S."/>
            <person name="Mohanty A."/>
            <person name="Bharti A.K."/>
            <person name="Gaur A."/>
            <person name="Gupta V."/>
            <person name="Kumar D."/>
            <person name="Ravi V."/>
            <person name="Vij S."/>
            <person name="Kapur A."/>
            <person name="Khurana P."/>
            <person name="Khurana P."/>
            <person name="Khurana J.P."/>
            <person name="Tyagi A.K."/>
            <person name="Gaikwad K."/>
            <person name="Singh A."/>
            <person name="Dalal V."/>
            <person name="Srivastava S."/>
            <person name="Dixit A."/>
            <person name="Pal A.K."/>
            <person name="Ghazi I.A."/>
            <person name="Yadav M."/>
            <person name="Pandit A."/>
            <person name="Bhargava A."/>
            <person name="Sureshbabu K."/>
            <person name="Batra K."/>
            <person name="Sharma T.R."/>
            <person name="Mohapatra T."/>
            <person name="Singh N.K."/>
            <person name="Messing J."/>
            <person name="Nelson A.B."/>
            <person name="Fuks G."/>
            <person name="Kavchok S."/>
            <person name="Keizer G."/>
            <person name="Linton E."/>
            <person name="Llaca V."/>
            <person name="Song R."/>
            <person name="Tanyolac B."/>
            <person name="Young S."/>
            <person name="Ho-Il K."/>
            <person name="Hahn J.H."/>
            <person name="Sangsakoo G."/>
            <person name="Vanavichit A."/>
            <person name="de Mattos Luiz.A.T."/>
            <person name="Zimmer P.D."/>
            <person name="Malone G."/>
            <person name="Dellagostin O."/>
            <person name="de Oliveira A.C."/>
            <person name="Bevan M."/>
            <person name="Bancroft I."/>
            <person name="Minx P."/>
            <person name="Cordum H."/>
            <person name="Wilson R."/>
            <person name="Cheng Z."/>
            <person name="Jin W."/>
            <person name="Jiang J."/>
            <person name="Leong S.A."/>
            <person name="Iwama H."/>
            <person name="Gojobori T."/>
            <person name="Itoh T."/>
            <person name="Niimura Y."/>
            <person name="Fujii Y."/>
            <person name="Habara T."/>
            <person name="Sakai H."/>
            <person name="Sato Y."/>
            <person name="Wilson G."/>
            <person name="Kumar K."/>
            <person name="McCouch S."/>
            <person name="Juretic N."/>
            <person name="Hoen D."/>
            <person name="Wright S."/>
            <person name="Bruskiewich R."/>
            <person name="Bureau T."/>
            <person name="Miyao A."/>
            <person name="Hirochika H."/>
            <person name="Nishikawa T."/>
            <person name="Kadowaki K."/>
            <person name="Sugiura M."/>
            <person name="Burr B."/>
            <person name="Sasaki T."/>
        </authorList>
    </citation>
    <scope>NUCLEOTIDE SEQUENCE [LARGE SCALE GENOMIC DNA]</scope>
    <source>
        <strain evidence="3">cv. Nipponbare</strain>
    </source>
</reference>